<dbReference type="AlphaFoldDB" id="A0AA36GNL5"/>
<reference evidence="14" key="1">
    <citation type="submission" date="2023-07" db="EMBL/GenBank/DDBJ databases">
        <authorList>
            <consortium name="CYATHOMIX"/>
        </authorList>
    </citation>
    <scope>NUCLEOTIDE SEQUENCE</scope>
    <source>
        <strain evidence="14">N/A</strain>
    </source>
</reference>
<evidence type="ECO:0000256" key="2">
    <source>
        <dbReference type="ARBA" id="ARBA00004173"/>
    </source>
</evidence>
<comment type="catalytic activity">
    <reaction evidence="12">
        <text>nicotinate beta-D-ribonucleotide + ATP + H(+) = deamido-NAD(+) + diphosphate</text>
        <dbReference type="Rhea" id="RHEA:22860"/>
        <dbReference type="ChEBI" id="CHEBI:15378"/>
        <dbReference type="ChEBI" id="CHEBI:30616"/>
        <dbReference type="ChEBI" id="CHEBI:33019"/>
        <dbReference type="ChEBI" id="CHEBI:57502"/>
        <dbReference type="ChEBI" id="CHEBI:58437"/>
        <dbReference type="EC" id="2.7.7.18"/>
    </reaction>
</comment>
<dbReference type="EC" id="2.7.7.18" evidence="12"/>
<comment type="function">
    <text evidence="11">Catalyzes the formation of NAD(+) from nicotinamide mononucleotide (NMN) and ATP. Can also use the deamidated form; nicotinic acid mononucleotide (NaMN) as substrate with the same efficiency. Can use triazofurin monophosphate (TrMP) as substrate. Can also use GTP and ITP as nucleotide donors. Also catalyzes the reverse reaction, i.e. the pyrophosphorolytic cleavage of NAD(+). For the pyrophosphorolytic activity, can use NAD(+), NADH, NaAD, nicotinic acid adenine dinucleotide phosphate (NHD), nicotinamide guanine dinucleotide (NGD) as substrates. Fails to cleave phosphorylated dinucleotides NADP(+), NADPH and NaADP(+). Protects against axonal degeneration following injury. May be involved in the maintenance of axonal integrity. Also functions as a stress-response chaperone protein that prevents toxic aggregation of proteins; this function may be independent of its NAD(+) synthesis activity.</text>
</comment>
<comment type="caution">
    <text evidence="14">The sequence shown here is derived from an EMBL/GenBank/DDBJ whole genome shotgun (WGS) entry which is preliminary data.</text>
</comment>
<evidence type="ECO:0000256" key="4">
    <source>
        <dbReference type="ARBA" id="ARBA00022642"/>
    </source>
</evidence>
<evidence type="ECO:0000313" key="14">
    <source>
        <dbReference type="EMBL" id="CAJ0595362.1"/>
    </source>
</evidence>
<comment type="cofactor">
    <cofactor evidence="1">
        <name>Mg(2+)</name>
        <dbReference type="ChEBI" id="CHEBI:18420"/>
    </cofactor>
</comment>
<name>A0AA36GNL5_CYLNA</name>
<dbReference type="PANTHER" id="PTHR12039:SF0">
    <property type="entry name" value="NICOTINAMIDE-NUCLEOTIDE ADENYLYLTRANSFERASE"/>
    <property type="match status" value="1"/>
</dbReference>
<evidence type="ECO:0000256" key="12">
    <source>
        <dbReference type="RuleBase" id="RU362021"/>
    </source>
</evidence>
<keyword evidence="5 12" id="KW-0808">Transferase</keyword>
<sequence>MFKLLRTLHSMMVRWEGTQRIILLGCGSFNPPTIMHLRMMEVARDYLERELKCTVLEGLLSPVADSFSKPNLASAIHRLAMVEAATAQSSWLRADGWECGQQTWSRTLAVLQHHRDEAQQKLQKEVRVALVVGGDVVDSFTRILPNGDNLWHPDDIRDIITKFGLIVLTREGANPMGTLKSMPNLKDVVDQVLLLSDDVCPCSVSSTNIRKALAANRSIMYATPYPVIEYIRKHGLYAQTNANTTHHFTIPSK</sequence>
<evidence type="ECO:0000256" key="6">
    <source>
        <dbReference type="ARBA" id="ARBA00022695"/>
    </source>
</evidence>
<dbReference type="Proteomes" id="UP001176961">
    <property type="component" value="Unassembled WGS sequence"/>
</dbReference>
<dbReference type="InterPro" id="IPR014729">
    <property type="entry name" value="Rossmann-like_a/b/a_fold"/>
</dbReference>
<keyword evidence="9 12" id="KW-0520">NAD</keyword>
<dbReference type="GO" id="GO:0000309">
    <property type="term" value="F:nicotinamide-nucleotide adenylyltransferase activity"/>
    <property type="evidence" value="ECO:0007669"/>
    <property type="project" value="UniProtKB-EC"/>
</dbReference>
<proteinExistence type="inferred from homology"/>
<dbReference type="EC" id="2.7.7.1" evidence="12"/>
<keyword evidence="10" id="KW-0496">Mitochondrion</keyword>
<dbReference type="GO" id="GO:0009435">
    <property type="term" value="P:NAD+ biosynthetic process"/>
    <property type="evidence" value="ECO:0007669"/>
    <property type="project" value="InterPro"/>
</dbReference>
<keyword evidence="6 12" id="KW-0548">Nucleotidyltransferase</keyword>
<evidence type="ECO:0000256" key="8">
    <source>
        <dbReference type="ARBA" id="ARBA00022840"/>
    </source>
</evidence>
<evidence type="ECO:0000256" key="11">
    <source>
        <dbReference type="ARBA" id="ARBA00093425"/>
    </source>
</evidence>
<keyword evidence="7 12" id="KW-0547">Nucleotide-binding</keyword>
<dbReference type="NCBIfam" id="TIGR00482">
    <property type="entry name" value="nicotinate (nicotinamide) nucleotide adenylyltransferase"/>
    <property type="match status" value="1"/>
</dbReference>
<comment type="subcellular location">
    <subcellularLocation>
        <location evidence="2">Mitochondrion</location>
    </subcellularLocation>
</comment>
<dbReference type="InterPro" id="IPR051182">
    <property type="entry name" value="Euk_NMN_adenylyltrnsfrase"/>
</dbReference>
<dbReference type="SUPFAM" id="SSF52374">
    <property type="entry name" value="Nucleotidylyl transferase"/>
    <property type="match status" value="1"/>
</dbReference>
<comment type="pathway">
    <text evidence="12">Cofactor biosynthesis; NAD(+) biosynthesis; NAD(+) from nicotinamide D-ribonucleotide: step 1/1.</text>
</comment>
<evidence type="ECO:0000256" key="3">
    <source>
        <dbReference type="ARBA" id="ARBA00011881"/>
    </source>
</evidence>
<comment type="similarity">
    <text evidence="12">Belongs to the eukaryotic NMN adenylyltransferase family.</text>
</comment>
<dbReference type="Pfam" id="PF01467">
    <property type="entry name" value="CTP_transf_like"/>
    <property type="match status" value="1"/>
</dbReference>
<keyword evidence="15" id="KW-1185">Reference proteome</keyword>
<dbReference type="FunFam" id="3.40.50.620:FF:000221">
    <property type="entry name" value="Nicotinamide/nicotinic acid mononucleotide adenylyltransferase 3"/>
    <property type="match status" value="1"/>
</dbReference>
<dbReference type="PANTHER" id="PTHR12039">
    <property type="entry name" value="NICOTINAMIDE MONONUCLEOTIDE ADENYLYLTRANSFERASE"/>
    <property type="match status" value="1"/>
</dbReference>
<comment type="catalytic activity">
    <reaction evidence="12">
        <text>beta-nicotinamide D-ribonucleotide + ATP + H(+) = diphosphate + NAD(+)</text>
        <dbReference type="Rhea" id="RHEA:21360"/>
        <dbReference type="ChEBI" id="CHEBI:14649"/>
        <dbReference type="ChEBI" id="CHEBI:15378"/>
        <dbReference type="ChEBI" id="CHEBI:30616"/>
        <dbReference type="ChEBI" id="CHEBI:33019"/>
        <dbReference type="ChEBI" id="CHEBI:57540"/>
        <dbReference type="EC" id="2.7.7.1"/>
    </reaction>
</comment>
<evidence type="ECO:0000313" key="15">
    <source>
        <dbReference type="Proteomes" id="UP001176961"/>
    </source>
</evidence>
<protein>
    <recommendedName>
        <fullName evidence="12">Nicotinamide-nucleotide adenylyltransferase</fullName>
        <ecNumber evidence="12">2.7.7.1</ecNumber>
        <ecNumber evidence="12">2.7.7.18</ecNumber>
    </recommendedName>
</protein>
<accession>A0AA36GNL5</accession>
<dbReference type="Gene3D" id="3.40.50.620">
    <property type="entry name" value="HUPs"/>
    <property type="match status" value="1"/>
</dbReference>
<dbReference type="InterPro" id="IPR004821">
    <property type="entry name" value="Cyt_trans-like"/>
</dbReference>
<dbReference type="GO" id="GO:0005759">
    <property type="term" value="C:mitochondrial matrix"/>
    <property type="evidence" value="ECO:0007669"/>
    <property type="project" value="UniProtKB-ARBA"/>
</dbReference>
<evidence type="ECO:0000256" key="5">
    <source>
        <dbReference type="ARBA" id="ARBA00022679"/>
    </source>
</evidence>
<dbReference type="EMBL" id="CATQJL010000112">
    <property type="protein sequence ID" value="CAJ0595362.1"/>
    <property type="molecule type" value="Genomic_DNA"/>
</dbReference>
<keyword evidence="8 12" id="KW-0067">ATP-binding</keyword>
<evidence type="ECO:0000256" key="7">
    <source>
        <dbReference type="ARBA" id="ARBA00022741"/>
    </source>
</evidence>
<evidence type="ECO:0000259" key="13">
    <source>
        <dbReference type="Pfam" id="PF01467"/>
    </source>
</evidence>
<dbReference type="GO" id="GO:0004515">
    <property type="term" value="F:nicotinate-nucleotide adenylyltransferase activity"/>
    <property type="evidence" value="ECO:0007669"/>
    <property type="project" value="UniProtKB-EC"/>
</dbReference>
<evidence type="ECO:0000256" key="10">
    <source>
        <dbReference type="ARBA" id="ARBA00023128"/>
    </source>
</evidence>
<evidence type="ECO:0000256" key="9">
    <source>
        <dbReference type="ARBA" id="ARBA00023027"/>
    </source>
</evidence>
<comment type="subunit">
    <text evidence="3">Homotetramer.</text>
</comment>
<dbReference type="InterPro" id="IPR005248">
    <property type="entry name" value="NadD/NMNAT"/>
</dbReference>
<dbReference type="GO" id="GO:0005524">
    <property type="term" value="F:ATP binding"/>
    <property type="evidence" value="ECO:0007669"/>
    <property type="project" value="UniProtKB-KW"/>
</dbReference>
<organism evidence="14 15">
    <name type="scientific">Cylicocyclus nassatus</name>
    <name type="common">Nematode worm</name>
    <dbReference type="NCBI Taxonomy" id="53992"/>
    <lineage>
        <taxon>Eukaryota</taxon>
        <taxon>Metazoa</taxon>
        <taxon>Ecdysozoa</taxon>
        <taxon>Nematoda</taxon>
        <taxon>Chromadorea</taxon>
        <taxon>Rhabditida</taxon>
        <taxon>Rhabditina</taxon>
        <taxon>Rhabditomorpha</taxon>
        <taxon>Strongyloidea</taxon>
        <taxon>Strongylidae</taxon>
        <taxon>Cylicocyclus</taxon>
    </lineage>
</organism>
<keyword evidence="4 12" id="KW-0662">Pyridine nucleotide biosynthesis</keyword>
<evidence type="ECO:0000256" key="1">
    <source>
        <dbReference type="ARBA" id="ARBA00001946"/>
    </source>
</evidence>
<feature type="domain" description="Cytidyltransferase-like" evidence="13">
    <location>
        <begin position="26"/>
        <end position="211"/>
    </location>
</feature>
<gene>
    <name evidence="14" type="ORF">CYNAS_LOCUS7345</name>
</gene>